<accession>A0ABM9DMQ1</accession>
<name>A0ABM9DMQ1_9HYPH</name>
<organism evidence="1 2">
    <name type="scientific">Mesorhizobium escarrei</name>
    <dbReference type="NCBI Taxonomy" id="666018"/>
    <lineage>
        <taxon>Bacteria</taxon>
        <taxon>Pseudomonadati</taxon>
        <taxon>Pseudomonadota</taxon>
        <taxon>Alphaproteobacteria</taxon>
        <taxon>Hyphomicrobiales</taxon>
        <taxon>Phyllobacteriaceae</taxon>
        <taxon>Mesorhizobium</taxon>
    </lineage>
</organism>
<keyword evidence="2" id="KW-1185">Reference proteome</keyword>
<evidence type="ECO:0000313" key="2">
    <source>
        <dbReference type="Proteomes" id="UP001153050"/>
    </source>
</evidence>
<gene>
    <name evidence="1" type="ORF">MES5069_180099</name>
</gene>
<sequence>MPAYTNTKLRSIVRTPARLAPPVWLPQRPFVREILGPDGEALKVPAPRAAAAVGHQPHVAAMRFIDCLFNRCRAPLDLTLEEDPENDAPGSRPALDMLCCGLRTRPLKSYCAYHAARFCDHRRSALADAA</sequence>
<proteinExistence type="predicted"/>
<evidence type="ECO:0000313" key="1">
    <source>
        <dbReference type="EMBL" id="CAH2397805.1"/>
    </source>
</evidence>
<dbReference type="Proteomes" id="UP001153050">
    <property type="component" value="Unassembled WGS sequence"/>
</dbReference>
<dbReference type="EMBL" id="CAKXZT010000090">
    <property type="protein sequence ID" value="CAH2397805.1"/>
    <property type="molecule type" value="Genomic_DNA"/>
</dbReference>
<protein>
    <submittedName>
        <fullName evidence="1">GcrA cell cycle regulator (Modular protein)</fullName>
    </submittedName>
</protein>
<comment type="caution">
    <text evidence="1">The sequence shown here is derived from an EMBL/GenBank/DDBJ whole genome shotgun (WGS) entry which is preliminary data.</text>
</comment>
<reference evidence="1 2" key="1">
    <citation type="submission" date="2022-03" db="EMBL/GenBank/DDBJ databases">
        <authorList>
            <person name="Brunel B."/>
        </authorList>
    </citation>
    <scope>NUCLEOTIDE SEQUENCE [LARGE SCALE GENOMIC DNA]</scope>
    <source>
        <strain evidence="1">STM5069sample</strain>
    </source>
</reference>